<dbReference type="InterPro" id="IPR002376">
    <property type="entry name" value="Formyl_transf_N"/>
</dbReference>
<dbReference type="GO" id="GO:0005829">
    <property type="term" value="C:cytosol"/>
    <property type="evidence" value="ECO:0007669"/>
    <property type="project" value="TreeGrafter"/>
</dbReference>
<accession>A0A0R2UDQ7</accession>
<dbReference type="Proteomes" id="UP000051027">
    <property type="component" value="Unassembled WGS sequence"/>
</dbReference>
<dbReference type="HAMAP" id="MF_01930">
    <property type="entry name" value="PurN"/>
    <property type="match status" value="1"/>
</dbReference>
<dbReference type="NCBIfam" id="TIGR00639">
    <property type="entry name" value="PurN"/>
    <property type="match status" value="1"/>
</dbReference>
<sequence>MKKIVVLISGNGSNLEAIARACQNNSIPGAIELVISNQPGVKGLERAQKYHLMTQTISHADFPSREDFDQALVEQVLSIEPDLVVLAGFMRILTTTFTDAFAGKLINIHPSLLPEYPGLNTHRQALDNGDLMHGVTVHFVDGGLDNGPIIAQGALKIDPSQTEAKLIQRIHKIEHALFPKVIAELLKGLICLKDEVVHFETDSHFGKNKMEFFNV</sequence>
<dbReference type="CDD" id="cd08645">
    <property type="entry name" value="FMT_core_GART"/>
    <property type="match status" value="1"/>
</dbReference>
<organism evidence="6 7">
    <name type="scientific">SAR86 cluster bacterium BACL1 MAG-120820-bin45</name>
    <dbReference type="NCBI Taxonomy" id="1655612"/>
    <lineage>
        <taxon>Bacteria</taxon>
        <taxon>Pseudomonadati</taxon>
        <taxon>Pseudomonadota</taxon>
        <taxon>Gammaproteobacteria</taxon>
        <taxon>SAR86 cluster</taxon>
    </lineage>
</organism>
<dbReference type="AlphaFoldDB" id="A0A0R2UDQ7"/>
<dbReference type="InterPro" id="IPR004607">
    <property type="entry name" value="GART"/>
</dbReference>
<feature type="active site" description="Proton donor" evidence="4">
    <location>
        <position position="109"/>
    </location>
</feature>
<comment type="function">
    <text evidence="4">Catalyzes the transfer of a formyl group from 10-formyltetrahydrofolate to 5-phospho-ribosyl-glycinamide (GAR), producing 5-phospho-ribosyl-N-formylglycinamide (FGAR) and tetrahydrofolate.</text>
</comment>
<dbReference type="Gene3D" id="3.40.50.170">
    <property type="entry name" value="Formyl transferase, N-terminal domain"/>
    <property type="match status" value="1"/>
</dbReference>
<dbReference type="EMBL" id="LICS01000036">
    <property type="protein sequence ID" value="KRO95344.1"/>
    <property type="molecule type" value="Genomic_DNA"/>
</dbReference>
<dbReference type="GO" id="GO:0006189">
    <property type="term" value="P:'de novo' IMP biosynthetic process"/>
    <property type="evidence" value="ECO:0007669"/>
    <property type="project" value="UniProtKB-UniRule"/>
</dbReference>
<dbReference type="PANTHER" id="PTHR43369:SF2">
    <property type="entry name" value="PHOSPHORIBOSYLGLYCINAMIDE FORMYLTRANSFERASE"/>
    <property type="match status" value="1"/>
</dbReference>
<dbReference type="UniPathway" id="UPA00074">
    <property type="reaction ID" value="UER00126"/>
</dbReference>
<feature type="binding site" evidence="4">
    <location>
        <begin position="90"/>
        <end position="93"/>
    </location>
    <ligand>
        <name>(6R)-10-formyltetrahydrofolate</name>
        <dbReference type="ChEBI" id="CHEBI:195366"/>
    </ligand>
</feature>
<evidence type="ECO:0000256" key="3">
    <source>
        <dbReference type="ARBA" id="ARBA00022755"/>
    </source>
</evidence>
<reference evidence="6 7" key="1">
    <citation type="submission" date="2015-10" db="EMBL/GenBank/DDBJ databases">
        <title>Metagenome-Assembled Genomes uncover a global brackish microbiome.</title>
        <authorList>
            <person name="Hugerth L.W."/>
            <person name="Larsson J."/>
            <person name="Alneberg J."/>
            <person name="Lindh M.V."/>
            <person name="Legrand C."/>
            <person name="Pinhassi J."/>
            <person name="Andersson A.F."/>
        </authorList>
    </citation>
    <scope>NUCLEOTIDE SEQUENCE [LARGE SCALE GENOMIC DNA]</scope>
    <source>
        <strain evidence="6">BACL1 MAG-120820-bin45</strain>
    </source>
</reference>
<evidence type="ECO:0000256" key="2">
    <source>
        <dbReference type="ARBA" id="ARBA00022679"/>
    </source>
</evidence>
<evidence type="ECO:0000256" key="4">
    <source>
        <dbReference type="HAMAP-Rule" id="MF_01930"/>
    </source>
</evidence>
<feature type="binding site" evidence="4">
    <location>
        <position position="65"/>
    </location>
    <ligand>
        <name>(6R)-10-formyltetrahydrofolate</name>
        <dbReference type="ChEBI" id="CHEBI:195366"/>
    </ligand>
</feature>
<comment type="catalytic activity">
    <reaction evidence="4">
        <text>N(1)-(5-phospho-beta-D-ribosyl)glycinamide + (6R)-10-formyltetrahydrofolate = N(2)-formyl-N(1)-(5-phospho-beta-D-ribosyl)glycinamide + (6S)-5,6,7,8-tetrahydrofolate + H(+)</text>
        <dbReference type="Rhea" id="RHEA:15053"/>
        <dbReference type="ChEBI" id="CHEBI:15378"/>
        <dbReference type="ChEBI" id="CHEBI:57453"/>
        <dbReference type="ChEBI" id="CHEBI:143788"/>
        <dbReference type="ChEBI" id="CHEBI:147286"/>
        <dbReference type="ChEBI" id="CHEBI:195366"/>
        <dbReference type="EC" id="2.1.2.2"/>
    </reaction>
</comment>
<feature type="site" description="Raises pKa of active site His" evidence="4">
    <location>
        <position position="145"/>
    </location>
</feature>
<dbReference type="InterPro" id="IPR036477">
    <property type="entry name" value="Formyl_transf_N_sf"/>
</dbReference>
<keyword evidence="2 4" id="KW-0808">Transferase</keyword>
<feature type="binding site" evidence="4">
    <location>
        <position position="107"/>
    </location>
    <ligand>
        <name>(6R)-10-formyltetrahydrofolate</name>
        <dbReference type="ChEBI" id="CHEBI:195366"/>
    </ligand>
</feature>
<dbReference type="STRING" id="1655612.ABS10_00950"/>
<keyword evidence="3 4" id="KW-0658">Purine biosynthesis</keyword>
<comment type="similarity">
    <text evidence="4">Belongs to the GART family.</text>
</comment>
<gene>
    <name evidence="4" type="primary">purN</name>
    <name evidence="6" type="ORF">ABS10_00950</name>
</gene>
<comment type="caution">
    <text evidence="6">The sequence shown here is derived from an EMBL/GenBank/DDBJ whole genome shotgun (WGS) entry which is preliminary data.</text>
</comment>
<dbReference type="SUPFAM" id="SSF53328">
    <property type="entry name" value="Formyltransferase"/>
    <property type="match status" value="1"/>
</dbReference>
<comment type="pathway">
    <text evidence="1 4">Purine metabolism; IMP biosynthesis via de novo pathway; N(2)-formyl-N(1)-(5-phospho-D-ribosyl)glycinamide from N(1)-(5-phospho-D-ribosyl)glycinamide (10-formyl THF route): step 1/1.</text>
</comment>
<proteinExistence type="inferred from homology"/>
<evidence type="ECO:0000259" key="5">
    <source>
        <dbReference type="Pfam" id="PF00551"/>
    </source>
</evidence>
<dbReference type="GO" id="GO:0004644">
    <property type="term" value="F:phosphoribosylglycinamide formyltransferase activity"/>
    <property type="evidence" value="ECO:0007669"/>
    <property type="project" value="UniProtKB-UniRule"/>
</dbReference>
<feature type="binding site" evidence="4">
    <location>
        <begin position="12"/>
        <end position="14"/>
    </location>
    <ligand>
        <name>N(1)-(5-phospho-beta-D-ribosyl)glycinamide</name>
        <dbReference type="ChEBI" id="CHEBI:143788"/>
    </ligand>
</feature>
<evidence type="ECO:0000313" key="6">
    <source>
        <dbReference type="EMBL" id="KRO95344.1"/>
    </source>
</evidence>
<protein>
    <recommendedName>
        <fullName evidence="4">Phosphoribosylglycinamide formyltransferase</fullName>
        <ecNumber evidence="4">2.1.2.2</ecNumber>
    </recommendedName>
    <alternativeName>
        <fullName evidence="4">5'-phosphoribosylglycinamide transformylase</fullName>
    </alternativeName>
    <alternativeName>
        <fullName evidence="4">GAR transformylase</fullName>
        <shortName evidence="4">GART</shortName>
    </alternativeName>
</protein>
<name>A0A0R2UDQ7_9GAMM</name>
<evidence type="ECO:0000256" key="1">
    <source>
        <dbReference type="ARBA" id="ARBA00005054"/>
    </source>
</evidence>
<dbReference type="Pfam" id="PF00551">
    <property type="entry name" value="Formyl_trans_N"/>
    <property type="match status" value="1"/>
</dbReference>
<evidence type="ECO:0000313" key="7">
    <source>
        <dbReference type="Proteomes" id="UP000051027"/>
    </source>
</evidence>
<feature type="domain" description="Formyl transferase N-terminal" evidence="5">
    <location>
        <begin position="2"/>
        <end position="182"/>
    </location>
</feature>
<dbReference type="EC" id="2.1.2.2" evidence="4"/>
<dbReference type="PANTHER" id="PTHR43369">
    <property type="entry name" value="PHOSPHORIBOSYLGLYCINAMIDE FORMYLTRANSFERASE"/>
    <property type="match status" value="1"/>
</dbReference>